<proteinExistence type="predicted"/>
<dbReference type="SMART" id="SM00342">
    <property type="entry name" value="HTH_ARAC"/>
    <property type="match status" value="1"/>
</dbReference>
<dbReference type="Pfam" id="PF12833">
    <property type="entry name" value="HTH_18"/>
    <property type="match status" value="1"/>
</dbReference>
<evidence type="ECO:0000256" key="1">
    <source>
        <dbReference type="ARBA" id="ARBA00023015"/>
    </source>
</evidence>
<dbReference type="PROSITE" id="PS01124">
    <property type="entry name" value="HTH_ARAC_FAMILY_2"/>
    <property type="match status" value="1"/>
</dbReference>
<keyword evidence="2" id="KW-0238">DNA-binding</keyword>
<dbReference type="SUPFAM" id="SSF46689">
    <property type="entry name" value="Homeodomain-like"/>
    <property type="match status" value="1"/>
</dbReference>
<dbReference type="PRINTS" id="PR00032">
    <property type="entry name" value="HTHARAC"/>
</dbReference>
<dbReference type="PANTHER" id="PTHR43280:SF2">
    <property type="entry name" value="HTH-TYPE TRANSCRIPTIONAL REGULATOR EXSA"/>
    <property type="match status" value="1"/>
</dbReference>
<gene>
    <name evidence="5" type="ORF">N6H18_17050</name>
</gene>
<evidence type="ECO:0000256" key="2">
    <source>
        <dbReference type="ARBA" id="ARBA00023125"/>
    </source>
</evidence>
<evidence type="ECO:0000259" key="4">
    <source>
        <dbReference type="PROSITE" id="PS01124"/>
    </source>
</evidence>
<evidence type="ECO:0000256" key="3">
    <source>
        <dbReference type="ARBA" id="ARBA00023163"/>
    </source>
</evidence>
<evidence type="ECO:0000313" key="6">
    <source>
        <dbReference type="Proteomes" id="UP001065174"/>
    </source>
</evidence>
<evidence type="ECO:0000313" key="5">
    <source>
        <dbReference type="EMBL" id="UXP32052.1"/>
    </source>
</evidence>
<dbReference type="InterPro" id="IPR018060">
    <property type="entry name" value="HTH_AraC"/>
</dbReference>
<dbReference type="Gene3D" id="1.10.10.60">
    <property type="entry name" value="Homeodomain-like"/>
    <property type="match status" value="1"/>
</dbReference>
<dbReference type="RefSeq" id="WP_262309489.1">
    <property type="nucleotide sequence ID" value="NZ_CP106679.1"/>
</dbReference>
<accession>A0ABY6CNI6</accession>
<keyword evidence="6" id="KW-1185">Reference proteome</keyword>
<organism evidence="5 6">
    <name type="scientific">Reichenbachiella agarivorans</name>
    <dbReference type="NCBI Taxonomy" id="2979464"/>
    <lineage>
        <taxon>Bacteria</taxon>
        <taxon>Pseudomonadati</taxon>
        <taxon>Bacteroidota</taxon>
        <taxon>Cytophagia</taxon>
        <taxon>Cytophagales</taxon>
        <taxon>Reichenbachiellaceae</taxon>
        <taxon>Reichenbachiella</taxon>
    </lineage>
</organism>
<dbReference type="InterPro" id="IPR020449">
    <property type="entry name" value="Tscrpt_reg_AraC-type_HTH"/>
</dbReference>
<dbReference type="Proteomes" id="UP001065174">
    <property type="component" value="Chromosome"/>
</dbReference>
<dbReference type="InterPro" id="IPR009057">
    <property type="entry name" value="Homeodomain-like_sf"/>
</dbReference>
<dbReference type="EMBL" id="CP106679">
    <property type="protein sequence ID" value="UXP32052.1"/>
    <property type="molecule type" value="Genomic_DNA"/>
</dbReference>
<sequence length="254" mass="29264">MKQTTITIYESNHWVGNEYDRFSSRFEWLGTDHAILTADVVLVHYASWDEFNHKYPRWFVLEETTVFVLSDELDIELQVELLQQGIIDVVPEQISPELLHAKYQSAMRQRQLSFLGVEDAADLATSWLDRVTAIIEQNIANTEFNVQSLVRGSGMSRSVLYCKLKELTGLSTSEFIRIIRLRHAVAMLRSGQCSVKEVRFRAGFNSASYFTRCFKKIYGYLPSEYLKSINTTAAIRISSEFKGNPTKNRHYINA</sequence>
<feature type="domain" description="HTH araC/xylS-type" evidence="4">
    <location>
        <begin position="129"/>
        <end position="228"/>
    </location>
</feature>
<dbReference type="PANTHER" id="PTHR43280">
    <property type="entry name" value="ARAC-FAMILY TRANSCRIPTIONAL REGULATOR"/>
    <property type="match status" value="1"/>
</dbReference>
<protein>
    <submittedName>
        <fullName evidence="5">AraC family transcriptional regulator</fullName>
    </submittedName>
</protein>
<keyword evidence="3" id="KW-0804">Transcription</keyword>
<name>A0ABY6CNI6_9BACT</name>
<keyword evidence="1" id="KW-0805">Transcription regulation</keyword>
<reference evidence="5" key="1">
    <citation type="submission" date="2022-09" db="EMBL/GenBank/DDBJ databases">
        <title>Comparative genomics and taxonomic characterization of three novel marine species of genus Reichenbachiella exhibiting antioxidant and polysaccharide degradation activities.</title>
        <authorList>
            <person name="Muhammad N."/>
            <person name="Lee Y.-J."/>
            <person name="Ko J."/>
            <person name="Kim S.-G."/>
        </authorList>
    </citation>
    <scope>NUCLEOTIDE SEQUENCE</scope>
    <source>
        <strain evidence="5">BKB1-1</strain>
    </source>
</reference>